<name>A0A8J3ITQ7_9CHLR</name>
<feature type="domain" description="Pyridoxamine 5'-phosphate oxidase N-terminal" evidence="1">
    <location>
        <begin position="151"/>
        <end position="250"/>
    </location>
</feature>
<dbReference type="Proteomes" id="UP000597444">
    <property type="component" value="Unassembled WGS sequence"/>
</dbReference>
<evidence type="ECO:0000259" key="1">
    <source>
        <dbReference type="Pfam" id="PF01243"/>
    </source>
</evidence>
<keyword evidence="3" id="KW-1185">Reference proteome</keyword>
<accession>A0A8J3ITQ7</accession>
<organism evidence="2 3">
    <name type="scientific">Reticulibacter mediterranei</name>
    <dbReference type="NCBI Taxonomy" id="2778369"/>
    <lineage>
        <taxon>Bacteria</taxon>
        <taxon>Bacillati</taxon>
        <taxon>Chloroflexota</taxon>
        <taxon>Ktedonobacteria</taxon>
        <taxon>Ktedonobacterales</taxon>
        <taxon>Reticulibacteraceae</taxon>
        <taxon>Reticulibacter</taxon>
    </lineage>
</organism>
<dbReference type="Gene3D" id="2.30.110.10">
    <property type="entry name" value="Electron Transport, Fmn-binding Protein, Chain A"/>
    <property type="match status" value="2"/>
</dbReference>
<evidence type="ECO:0000313" key="2">
    <source>
        <dbReference type="EMBL" id="GHO97714.1"/>
    </source>
</evidence>
<dbReference type="EMBL" id="BNJK01000002">
    <property type="protein sequence ID" value="GHO97714.1"/>
    <property type="molecule type" value="Genomic_DNA"/>
</dbReference>
<dbReference type="AlphaFoldDB" id="A0A8J3ITQ7"/>
<comment type="caution">
    <text evidence="2">The sequence shown here is derived from an EMBL/GenBank/DDBJ whole genome shotgun (WGS) entry which is preliminary data.</text>
</comment>
<dbReference type="SUPFAM" id="SSF50475">
    <property type="entry name" value="FMN-binding split barrel"/>
    <property type="match status" value="1"/>
</dbReference>
<dbReference type="InterPro" id="IPR012349">
    <property type="entry name" value="Split_barrel_FMN-bd"/>
</dbReference>
<evidence type="ECO:0000313" key="3">
    <source>
        <dbReference type="Proteomes" id="UP000597444"/>
    </source>
</evidence>
<protein>
    <submittedName>
        <fullName evidence="2">Oxidoreductase</fullName>
    </submittedName>
</protein>
<reference evidence="2" key="1">
    <citation type="submission" date="2020-10" db="EMBL/GenBank/DDBJ databases">
        <title>Taxonomic study of unclassified bacteria belonging to the class Ktedonobacteria.</title>
        <authorList>
            <person name="Yabe S."/>
            <person name="Wang C.M."/>
            <person name="Zheng Y."/>
            <person name="Sakai Y."/>
            <person name="Cavaletti L."/>
            <person name="Monciardini P."/>
            <person name="Donadio S."/>
        </authorList>
    </citation>
    <scope>NUCLEOTIDE SEQUENCE</scope>
    <source>
        <strain evidence="2">ID150040</strain>
    </source>
</reference>
<sequence length="268" mass="29594">MQAQAGVQIEASRISKMLRPTIPPIAQNFLRNQQMVIASTIDADGNVWASLLTGEPGFLAVPDEQIVEIHATPAPGDPLAENIHEGATIGLIAVEFATRRRIRINGSMEMGQGSIIVHTDQVFSNCHKYIHAEHEPFKQRIAQAKRAGLLTEGQRRWIESADTFFIASYHVDGGADASHRGGPSGFVRVEDETRLLFPDYSGNRMFQTLGNLSVNPRAGLLFLDFERGGTLQLTGKARIHWDEKHRAAFAGAERVIEYNIDEVVEIGE</sequence>
<proteinExistence type="predicted"/>
<dbReference type="InterPro" id="IPR011576">
    <property type="entry name" value="Pyridox_Oxase_N"/>
</dbReference>
<dbReference type="Pfam" id="PF01243">
    <property type="entry name" value="PNPOx_N"/>
    <property type="match status" value="1"/>
</dbReference>
<dbReference type="PANTHER" id="PTHR42815">
    <property type="entry name" value="FAD-BINDING, PUTATIVE (AFU_ORTHOLOGUE AFUA_6G07600)-RELATED"/>
    <property type="match status" value="1"/>
</dbReference>
<dbReference type="PANTHER" id="PTHR42815:SF2">
    <property type="entry name" value="FAD-BINDING, PUTATIVE (AFU_ORTHOLOGUE AFUA_6G07600)-RELATED"/>
    <property type="match status" value="1"/>
</dbReference>
<gene>
    <name evidence="2" type="ORF">KSF_077620</name>
</gene>